<proteinExistence type="predicted"/>
<reference evidence="2" key="1">
    <citation type="journal article" date="2022" name="bioRxiv">
        <title>Sequencing and chromosome-scale assembly of the giantPleurodeles waltlgenome.</title>
        <authorList>
            <person name="Brown T."/>
            <person name="Elewa A."/>
            <person name="Iarovenko S."/>
            <person name="Subramanian E."/>
            <person name="Araus A.J."/>
            <person name="Petzold A."/>
            <person name="Susuki M."/>
            <person name="Suzuki K.-i.T."/>
            <person name="Hayashi T."/>
            <person name="Toyoda A."/>
            <person name="Oliveira C."/>
            <person name="Osipova E."/>
            <person name="Leigh N.D."/>
            <person name="Simon A."/>
            <person name="Yun M.H."/>
        </authorList>
    </citation>
    <scope>NUCLEOTIDE SEQUENCE</scope>
    <source>
        <strain evidence="2">20211129_DDA</strain>
        <tissue evidence="2">Liver</tissue>
    </source>
</reference>
<sequence>MIVEPRRLFSKARALAANRYPGAPSTAKALEQSTLTWTAGLNGEETMNKGGSRFPEEERTEKDDGPRKKERTKTLGRAAGRHAGDA</sequence>
<dbReference type="AlphaFoldDB" id="A0AAV7PMF5"/>
<keyword evidence="3" id="KW-1185">Reference proteome</keyword>
<feature type="region of interest" description="Disordered" evidence="1">
    <location>
        <begin position="41"/>
        <end position="86"/>
    </location>
</feature>
<comment type="caution">
    <text evidence="2">The sequence shown here is derived from an EMBL/GenBank/DDBJ whole genome shotgun (WGS) entry which is preliminary data.</text>
</comment>
<evidence type="ECO:0000313" key="2">
    <source>
        <dbReference type="EMBL" id="KAJ1128424.1"/>
    </source>
</evidence>
<accession>A0AAV7PMF5</accession>
<name>A0AAV7PMF5_PLEWA</name>
<feature type="compositionally biased region" description="Basic and acidic residues" evidence="1">
    <location>
        <begin position="54"/>
        <end position="67"/>
    </location>
</feature>
<protein>
    <submittedName>
        <fullName evidence="2">Uncharacterized protein</fullName>
    </submittedName>
</protein>
<dbReference type="Proteomes" id="UP001066276">
    <property type="component" value="Chromosome 7"/>
</dbReference>
<organism evidence="2 3">
    <name type="scientific">Pleurodeles waltl</name>
    <name type="common">Iberian ribbed newt</name>
    <dbReference type="NCBI Taxonomy" id="8319"/>
    <lineage>
        <taxon>Eukaryota</taxon>
        <taxon>Metazoa</taxon>
        <taxon>Chordata</taxon>
        <taxon>Craniata</taxon>
        <taxon>Vertebrata</taxon>
        <taxon>Euteleostomi</taxon>
        <taxon>Amphibia</taxon>
        <taxon>Batrachia</taxon>
        <taxon>Caudata</taxon>
        <taxon>Salamandroidea</taxon>
        <taxon>Salamandridae</taxon>
        <taxon>Pleurodelinae</taxon>
        <taxon>Pleurodeles</taxon>
    </lineage>
</organism>
<evidence type="ECO:0000256" key="1">
    <source>
        <dbReference type="SAM" id="MobiDB-lite"/>
    </source>
</evidence>
<dbReference type="EMBL" id="JANPWB010000011">
    <property type="protein sequence ID" value="KAJ1128424.1"/>
    <property type="molecule type" value="Genomic_DNA"/>
</dbReference>
<gene>
    <name evidence="2" type="ORF">NDU88_006803</name>
</gene>
<evidence type="ECO:0000313" key="3">
    <source>
        <dbReference type="Proteomes" id="UP001066276"/>
    </source>
</evidence>